<dbReference type="EMBL" id="BJLH01000007">
    <property type="protein sequence ID" value="GEA60675.1"/>
    <property type="molecule type" value="Genomic_DNA"/>
</dbReference>
<dbReference type="InterPro" id="IPR012495">
    <property type="entry name" value="TadE-like_dom"/>
</dbReference>
<keyword evidence="1" id="KW-1133">Transmembrane helix</keyword>
<keyword evidence="1" id="KW-0472">Membrane</keyword>
<proteinExistence type="predicted"/>
<feature type="domain" description="TadE-like" evidence="2">
    <location>
        <begin position="10"/>
        <end position="52"/>
    </location>
</feature>
<dbReference type="Pfam" id="PF07811">
    <property type="entry name" value="TadE"/>
    <property type="match status" value="1"/>
</dbReference>
<comment type="caution">
    <text evidence="3">The sequence shown here is derived from an EMBL/GenBank/DDBJ whole genome shotgun (WGS) entry which is preliminary data.</text>
</comment>
<organism evidence="3 4">
    <name type="scientific">Vibrio comitans NBRC 102076</name>
    <dbReference type="NCBI Taxonomy" id="1219078"/>
    <lineage>
        <taxon>Bacteria</taxon>
        <taxon>Pseudomonadati</taxon>
        <taxon>Pseudomonadota</taxon>
        <taxon>Gammaproteobacteria</taxon>
        <taxon>Vibrionales</taxon>
        <taxon>Vibrionaceae</taxon>
        <taxon>Vibrio</taxon>
    </lineage>
</organism>
<keyword evidence="4" id="KW-1185">Reference proteome</keyword>
<evidence type="ECO:0000259" key="2">
    <source>
        <dbReference type="Pfam" id="PF07811"/>
    </source>
</evidence>
<evidence type="ECO:0000313" key="3">
    <source>
        <dbReference type="EMBL" id="GEA60675.1"/>
    </source>
</evidence>
<protein>
    <recommendedName>
        <fullName evidence="2">TadE-like domain-containing protein</fullName>
    </recommendedName>
</protein>
<keyword evidence="1" id="KW-0812">Transmembrane</keyword>
<evidence type="ECO:0000256" key="1">
    <source>
        <dbReference type="SAM" id="Phobius"/>
    </source>
</evidence>
<gene>
    <name evidence="3" type="ORF">VCO01S_18680</name>
</gene>
<sequence length="159" mass="18302">MKRTINSERGVVSIEFSLGAIAFFTLIIGVFEIGRFIFITNMTESTLSESTRKVRIYEGEKLDTSYENRLNEVFNDSDSLWNSLGIVDAKQFSFQAKPYLTLQDVASETARVGCERCPLVVYELSYHYTPMVMADWFWSGKITRKLLTIQEHEGWEDEG</sequence>
<dbReference type="Proteomes" id="UP000318242">
    <property type="component" value="Unassembled WGS sequence"/>
</dbReference>
<evidence type="ECO:0000313" key="4">
    <source>
        <dbReference type="Proteomes" id="UP000318242"/>
    </source>
</evidence>
<accession>A0A4Y3INK5</accession>
<dbReference type="AlphaFoldDB" id="A0A4Y3INK5"/>
<name>A0A4Y3INK5_9VIBR</name>
<feature type="transmembrane region" description="Helical" evidence="1">
    <location>
        <begin position="12"/>
        <end position="38"/>
    </location>
</feature>
<reference evidence="3 4" key="1">
    <citation type="submission" date="2019-06" db="EMBL/GenBank/DDBJ databases">
        <title>Whole genome shotgun sequence of Vibrio comitans NBRC 102076.</title>
        <authorList>
            <person name="Hosoyama A."/>
            <person name="Uohara A."/>
            <person name="Ohji S."/>
            <person name="Ichikawa N."/>
        </authorList>
    </citation>
    <scope>NUCLEOTIDE SEQUENCE [LARGE SCALE GENOMIC DNA]</scope>
    <source>
        <strain evidence="3 4">NBRC 102076</strain>
    </source>
</reference>